<feature type="domain" description="CD-NTase-associated protein 12/Pycsar effector protein TIR" evidence="1">
    <location>
        <begin position="127"/>
        <end position="249"/>
    </location>
</feature>
<dbReference type="EMBL" id="SZOD01000589">
    <property type="protein sequence ID" value="TKI82253.1"/>
    <property type="molecule type" value="Genomic_DNA"/>
</dbReference>
<organism evidence="2 3">
    <name type="scientific">Bacillus mycoides</name>
    <dbReference type="NCBI Taxonomy" id="1405"/>
    <lineage>
        <taxon>Bacteria</taxon>
        <taxon>Bacillati</taxon>
        <taxon>Bacillota</taxon>
        <taxon>Bacilli</taxon>
        <taxon>Bacillales</taxon>
        <taxon>Bacillaceae</taxon>
        <taxon>Bacillus</taxon>
        <taxon>Bacillus cereus group</taxon>
    </lineage>
</organism>
<protein>
    <recommendedName>
        <fullName evidence="1">CD-NTase-associated protein 12/Pycsar effector protein TIR domain-containing protein</fullName>
    </recommendedName>
</protein>
<proteinExistence type="predicted"/>
<accession>A0A4V5TQA3</accession>
<sequence>MYYHIRVSLKTRVRENKFNISLDELESRYLSKYRKGEDFILNGRVIKIDDIEKVYINEAEDLSDIDAMVARIEVEDRRSSVGIIGGPSIKWRAAGRLKDVTDDLLLGPPGCMVQEQKEQKIDMDKTKVFIVHGHDEGLKQQLEIFLSRLGIQPVVLHREANQGLTVLEKFEKHSEVQYAFVLLTPDDIGCSVKEKDQPIENYPFRARQNVIFELGFFIGKLGRAKVCTLYKEGVELPNDISGLVYQKVNDNTEDAGFHIIKELKAAGLEVSL</sequence>
<gene>
    <name evidence="2" type="ORF">FC701_22110</name>
</gene>
<name>A0A4V5TQA3_BACMY</name>
<dbReference type="AlphaFoldDB" id="A0A4V5TQA3"/>
<dbReference type="Proteomes" id="UP000305524">
    <property type="component" value="Unassembled WGS sequence"/>
</dbReference>
<dbReference type="InterPro" id="IPR019302">
    <property type="entry name" value="CAP12/PCTIR_TIR_dom"/>
</dbReference>
<reference evidence="2 3" key="1">
    <citation type="journal article" date="2019" name="Environ. Microbiol.">
        <title>An active ?-lactamase is a part of an orchestrated cell wall stress resistance network of Bacillus subtilis and related rhizosphere species.</title>
        <authorList>
            <person name="Bucher T."/>
            <person name="Keren-Paz A."/>
            <person name="Hausser J."/>
            <person name="Olender T."/>
            <person name="Cytryn E."/>
            <person name="Kolodkin-Gal I."/>
        </authorList>
    </citation>
    <scope>NUCLEOTIDE SEQUENCE [LARGE SCALE GENOMIC DNA]</scope>
    <source>
        <strain evidence="2 3">I186</strain>
    </source>
</reference>
<comment type="caution">
    <text evidence="2">The sequence shown here is derived from an EMBL/GenBank/DDBJ whole genome shotgun (WGS) entry which is preliminary data.</text>
</comment>
<dbReference type="PIRSF" id="PIRSF032620">
    <property type="entry name" value="UCP032620"/>
    <property type="match status" value="1"/>
</dbReference>
<dbReference type="InterPro" id="IPR014571">
    <property type="entry name" value="UCP032620"/>
</dbReference>
<dbReference type="RefSeq" id="WP_137058585.1">
    <property type="nucleotide sequence ID" value="NZ_SZOD01000589.1"/>
</dbReference>
<dbReference type="GO" id="GO:0050135">
    <property type="term" value="F:NADP+ nucleosidase activity"/>
    <property type="evidence" value="ECO:0007669"/>
    <property type="project" value="InterPro"/>
</dbReference>
<dbReference type="Pfam" id="PF10137">
    <property type="entry name" value="CAP12-PCTIR_TIR"/>
    <property type="match status" value="1"/>
</dbReference>
<evidence type="ECO:0000313" key="3">
    <source>
        <dbReference type="Proteomes" id="UP000305524"/>
    </source>
</evidence>
<evidence type="ECO:0000313" key="2">
    <source>
        <dbReference type="EMBL" id="TKI82253.1"/>
    </source>
</evidence>
<evidence type="ECO:0000259" key="1">
    <source>
        <dbReference type="Pfam" id="PF10137"/>
    </source>
</evidence>